<protein>
    <recommendedName>
        <fullName evidence="2">Reverse transcriptase domain-containing protein</fullName>
    </recommendedName>
</protein>
<accession>A0AAW2JJ69</accession>
<proteinExistence type="predicted"/>
<evidence type="ECO:0008006" key="2">
    <source>
        <dbReference type="Google" id="ProtNLM"/>
    </source>
</evidence>
<sequence length="241" mass="27416">MPGSLRWGRSITDNIFLAQEMVRQYTRKRISPRCTINVDLRKAFDSVSWTFLSQVLHGSFGTFPALLLTRQNPAFLRQELRTTYSATFLARTEFTRGEMPVRYLAFPLRHRGCREWSVFGYKSSHSQRQSLRKSTGFVGIFSGTPNEHRLLGRISVIPKMKGVLASGIHKLGTWPSCPSFMEHPPQGRHALGTVGRRCLSQRRISLGLATEEGRLTTPSTACRNPQQNHYRLWLARGGPEQ</sequence>
<evidence type="ECO:0000313" key="1">
    <source>
        <dbReference type="EMBL" id="KAL0294495.1"/>
    </source>
</evidence>
<reference evidence="1" key="2">
    <citation type="journal article" date="2024" name="Plant">
        <title>Genomic evolution and insights into agronomic trait innovations of Sesamum species.</title>
        <authorList>
            <person name="Miao H."/>
            <person name="Wang L."/>
            <person name="Qu L."/>
            <person name="Liu H."/>
            <person name="Sun Y."/>
            <person name="Le M."/>
            <person name="Wang Q."/>
            <person name="Wei S."/>
            <person name="Zheng Y."/>
            <person name="Lin W."/>
            <person name="Duan Y."/>
            <person name="Cao H."/>
            <person name="Xiong S."/>
            <person name="Wang X."/>
            <person name="Wei L."/>
            <person name="Li C."/>
            <person name="Ma Q."/>
            <person name="Ju M."/>
            <person name="Zhao R."/>
            <person name="Li G."/>
            <person name="Mu C."/>
            <person name="Tian Q."/>
            <person name="Mei H."/>
            <person name="Zhang T."/>
            <person name="Gao T."/>
            <person name="Zhang H."/>
        </authorList>
    </citation>
    <scope>NUCLEOTIDE SEQUENCE</scope>
    <source>
        <strain evidence="1">KEN8</strain>
    </source>
</reference>
<reference evidence="1" key="1">
    <citation type="submission" date="2020-06" db="EMBL/GenBank/DDBJ databases">
        <authorList>
            <person name="Li T."/>
            <person name="Hu X."/>
            <person name="Zhang T."/>
            <person name="Song X."/>
            <person name="Zhang H."/>
            <person name="Dai N."/>
            <person name="Sheng W."/>
            <person name="Hou X."/>
            <person name="Wei L."/>
        </authorList>
    </citation>
    <scope>NUCLEOTIDE SEQUENCE</scope>
    <source>
        <strain evidence="1">KEN8</strain>
        <tissue evidence="1">Leaf</tissue>
    </source>
</reference>
<dbReference type="EMBL" id="JACGWM010001185">
    <property type="protein sequence ID" value="KAL0294495.1"/>
    <property type="molecule type" value="Genomic_DNA"/>
</dbReference>
<name>A0AAW2JJ69_9LAMI</name>
<organism evidence="1">
    <name type="scientific">Sesamum calycinum</name>
    <dbReference type="NCBI Taxonomy" id="2727403"/>
    <lineage>
        <taxon>Eukaryota</taxon>
        <taxon>Viridiplantae</taxon>
        <taxon>Streptophyta</taxon>
        <taxon>Embryophyta</taxon>
        <taxon>Tracheophyta</taxon>
        <taxon>Spermatophyta</taxon>
        <taxon>Magnoliopsida</taxon>
        <taxon>eudicotyledons</taxon>
        <taxon>Gunneridae</taxon>
        <taxon>Pentapetalae</taxon>
        <taxon>asterids</taxon>
        <taxon>lamiids</taxon>
        <taxon>Lamiales</taxon>
        <taxon>Pedaliaceae</taxon>
        <taxon>Sesamum</taxon>
    </lineage>
</organism>
<gene>
    <name evidence="1" type="ORF">Scaly_3120800</name>
</gene>
<dbReference type="AlphaFoldDB" id="A0AAW2JJ69"/>
<comment type="caution">
    <text evidence="1">The sequence shown here is derived from an EMBL/GenBank/DDBJ whole genome shotgun (WGS) entry which is preliminary data.</text>
</comment>